<dbReference type="KEGG" id="msea:METESE_15120"/>
<gene>
    <name evidence="1" type="ORF">METESE_15120</name>
</gene>
<accession>A0AA48GS10</accession>
<dbReference type="EMBL" id="AP027081">
    <property type="protein sequence ID" value="BDU76554.1"/>
    <property type="molecule type" value="Genomic_DNA"/>
</dbReference>
<evidence type="ECO:0000313" key="2">
    <source>
        <dbReference type="Proteomes" id="UP001228113"/>
    </source>
</evidence>
<sequence>MAAISCPNCGADLTVPQSVRIAEYHFGHLEKVDQAPMEGPGFKYHFEQPDTYTVLCNTCKRLVRTLPIGK</sequence>
<protein>
    <submittedName>
        <fullName evidence="1">Uncharacterized protein</fullName>
    </submittedName>
</protein>
<reference evidence="1" key="1">
    <citation type="journal article" date="2023" name="Int. J. Syst. Evol. Microbiol.">
        <title>Mesoterricola silvestris gen. nov., sp. nov., Mesoterricola sediminis sp. nov., Geothrix oryzae sp. nov., Geothrix edaphica sp. nov., Geothrix rubra sp. nov., and Geothrix limicola sp. nov., six novel members of Acidobacteriota isolated from soils.</title>
        <authorList>
            <person name="Itoh H."/>
            <person name="Sugisawa Y."/>
            <person name="Mise K."/>
            <person name="Xu Z."/>
            <person name="Kuniyasu M."/>
            <person name="Ushijima N."/>
            <person name="Kawano K."/>
            <person name="Kobayashi E."/>
            <person name="Shiratori Y."/>
            <person name="Masuda Y."/>
            <person name="Senoo K."/>
        </authorList>
    </citation>
    <scope>NUCLEOTIDE SEQUENCE</scope>
    <source>
        <strain evidence="1">W786</strain>
    </source>
</reference>
<name>A0AA48GS10_9BACT</name>
<keyword evidence="2" id="KW-1185">Reference proteome</keyword>
<organism evidence="1 2">
    <name type="scientific">Mesoterricola sediminis</name>
    <dbReference type="NCBI Taxonomy" id="2927980"/>
    <lineage>
        <taxon>Bacteria</taxon>
        <taxon>Pseudomonadati</taxon>
        <taxon>Acidobacteriota</taxon>
        <taxon>Holophagae</taxon>
        <taxon>Holophagales</taxon>
        <taxon>Holophagaceae</taxon>
        <taxon>Mesoterricola</taxon>
    </lineage>
</organism>
<proteinExistence type="predicted"/>
<dbReference type="RefSeq" id="WP_243335295.1">
    <property type="nucleotide sequence ID" value="NZ_AP027081.1"/>
</dbReference>
<dbReference type="Proteomes" id="UP001228113">
    <property type="component" value="Chromosome"/>
</dbReference>
<evidence type="ECO:0000313" key="1">
    <source>
        <dbReference type="EMBL" id="BDU76554.1"/>
    </source>
</evidence>
<dbReference type="AlphaFoldDB" id="A0AA48GS10"/>